<dbReference type="AlphaFoldDB" id="A0AAD5SE62"/>
<sequence>PEIPGISEVPAGDIIRTILPDIAPTPPPPPATFNFPKPIAPPGPPAFVSAAAQMRLHAAQPNK</sequence>
<keyword evidence="2" id="KW-1185">Reference proteome</keyword>
<proteinExistence type="predicted"/>
<evidence type="ECO:0000313" key="2">
    <source>
        <dbReference type="Proteomes" id="UP001212841"/>
    </source>
</evidence>
<gene>
    <name evidence="1" type="ORF">HK097_007855</name>
</gene>
<comment type="caution">
    <text evidence="1">The sequence shown here is derived from an EMBL/GenBank/DDBJ whole genome shotgun (WGS) entry which is preliminary data.</text>
</comment>
<accession>A0AAD5SE62</accession>
<feature type="non-terminal residue" evidence="1">
    <location>
        <position position="1"/>
    </location>
</feature>
<protein>
    <submittedName>
        <fullName evidence="1">Uncharacterized protein</fullName>
    </submittedName>
</protein>
<dbReference type="Proteomes" id="UP001212841">
    <property type="component" value="Unassembled WGS sequence"/>
</dbReference>
<name>A0AAD5SE62_9FUNG</name>
<reference evidence="1" key="1">
    <citation type="submission" date="2020-05" db="EMBL/GenBank/DDBJ databases">
        <title>Phylogenomic resolution of chytrid fungi.</title>
        <authorList>
            <person name="Stajich J.E."/>
            <person name="Amses K."/>
            <person name="Simmons R."/>
            <person name="Seto K."/>
            <person name="Myers J."/>
            <person name="Bonds A."/>
            <person name="Quandt C.A."/>
            <person name="Barry K."/>
            <person name="Liu P."/>
            <person name="Grigoriev I."/>
            <person name="Longcore J.E."/>
            <person name="James T.Y."/>
        </authorList>
    </citation>
    <scope>NUCLEOTIDE SEQUENCE</scope>
    <source>
        <strain evidence="1">JEL0318</strain>
    </source>
</reference>
<dbReference type="EMBL" id="JADGJD010000426">
    <property type="protein sequence ID" value="KAJ3051174.1"/>
    <property type="molecule type" value="Genomic_DNA"/>
</dbReference>
<organism evidence="1 2">
    <name type="scientific">Rhizophlyctis rosea</name>
    <dbReference type="NCBI Taxonomy" id="64517"/>
    <lineage>
        <taxon>Eukaryota</taxon>
        <taxon>Fungi</taxon>
        <taxon>Fungi incertae sedis</taxon>
        <taxon>Chytridiomycota</taxon>
        <taxon>Chytridiomycota incertae sedis</taxon>
        <taxon>Chytridiomycetes</taxon>
        <taxon>Rhizophlyctidales</taxon>
        <taxon>Rhizophlyctidaceae</taxon>
        <taxon>Rhizophlyctis</taxon>
    </lineage>
</organism>
<evidence type="ECO:0000313" key="1">
    <source>
        <dbReference type="EMBL" id="KAJ3051174.1"/>
    </source>
</evidence>